<reference evidence="7" key="1">
    <citation type="journal article" date="2022" name="Cell">
        <title>Design, construction, and in vivo augmentation of a complex gut microbiome.</title>
        <authorList>
            <person name="Cheng A.G."/>
            <person name="Ho P.Y."/>
            <person name="Aranda-Diaz A."/>
            <person name="Jain S."/>
            <person name="Yu F.B."/>
            <person name="Meng X."/>
            <person name="Wang M."/>
            <person name="Iakiviak M."/>
            <person name="Nagashima K."/>
            <person name="Zhao A."/>
            <person name="Murugkar P."/>
            <person name="Patil A."/>
            <person name="Atabakhsh K."/>
            <person name="Weakley A."/>
            <person name="Yan J."/>
            <person name="Brumbaugh A.R."/>
            <person name="Higginbottom S."/>
            <person name="Dimas A."/>
            <person name="Shiver A.L."/>
            <person name="Deutschbauer A."/>
            <person name="Neff N."/>
            <person name="Sonnenburg J.L."/>
            <person name="Huang K.C."/>
            <person name="Fischbach M.A."/>
        </authorList>
    </citation>
    <scope>NUCLEOTIDE SEQUENCE</scope>
    <source>
        <strain evidence="7">AP11</strain>
    </source>
</reference>
<name>A0ABY5UVW0_9BACT</name>
<dbReference type="SUPFAM" id="SSF102114">
    <property type="entry name" value="Radical SAM enzymes"/>
    <property type="match status" value="1"/>
</dbReference>
<keyword evidence="5" id="KW-0411">Iron-sulfur</keyword>
<dbReference type="Proteomes" id="UP001059295">
    <property type="component" value="Chromosome"/>
</dbReference>
<dbReference type="InterPro" id="IPR013785">
    <property type="entry name" value="Aldolase_TIM"/>
</dbReference>
<evidence type="ECO:0000256" key="4">
    <source>
        <dbReference type="ARBA" id="ARBA00023004"/>
    </source>
</evidence>
<comment type="cofactor">
    <cofactor evidence="1">
        <name>[4Fe-4S] cluster</name>
        <dbReference type="ChEBI" id="CHEBI:49883"/>
    </cofactor>
</comment>
<dbReference type="SFLD" id="SFLDS00029">
    <property type="entry name" value="Radical_SAM"/>
    <property type="match status" value="1"/>
</dbReference>
<feature type="region of interest" description="Disordered" evidence="6">
    <location>
        <begin position="143"/>
        <end position="168"/>
    </location>
</feature>
<evidence type="ECO:0000256" key="5">
    <source>
        <dbReference type="ARBA" id="ARBA00023014"/>
    </source>
</evidence>
<keyword evidence="3" id="KW-0479">Metal-binding</keyword>
<dbReference type="EMBL" id="CP102294">
    <property type="protein sequence ID" value="UWN56247.1"/>
    <property type="molecule type" value="Genomic_DNA"/>
</dbReference>
<proteinExistence type="predicted"/>
<sequence>MLKYAGYDIVFQEIPDEVTLALNLSGCPNGCPGCHSPHLQRDEGEALTPGALERLLERYGREITCVCFMGGDAAPGEVAALARHIARTTGGTIRTGWYSGRPALPPEFDPLAFDYVKLGPYREKLGGLNCRTTNQRLYRIVRTGSHSDGYGSPDDRSPNGGTAARPAESLFRMTDITSRFWRR</sequence>
<evidence type="ECO:0000256" key="6">
    <source>
        <dbReference type="SAM" id="MobiDB-lite"/>
    </source>
</evidence>
<gene>
    <name evidence="7" type="ORF">NQ491_06120</name>
</gene>
<keyword evidence="2" id="KW-0949">S-adenosyl-L-methionine</keyword>
<accession>A0ABY5UVW0</accession>
<keyword evidence="4" id="KW-0408">Iron</keyword>
<dbReference type="GeneID" id="82891292"/>
<dbReference type="RefSeq" id="WP_019246022.1">
    <property type="nucleotide sequence ID" value="NZ_CAPH01000013.1"/>
</dbReference>
<protein>
    <submittedName>
        <fullName evidence="7">Anaerobic ribonucleoside-triphosphate reductase activating protein</fullName>
    </submittedName>
</protein>
<dbReference type="InterPro" id="IPR007197">
    <property type="entry name" value="rSAM"/>
</dbReference>
<evidence type="ECO:0000256" key="3">
    <source>
        <dbReference type="ARBA" id="ARBA00022723"/>
    </source>
</evidence>
<evidence type="ECO:0000313" key="8">
    <source>
        <dbReference type="Proteomes" id="UP001059295"/>
    </source>
</evidence>
<organism evidence="7 8">
    <name type="scientific">Alistipes ihumii AP11</name>
    <dbReference type="NCBI Taxonomy" id="1211813"/>
    <lineage>
        <taxon>Bacteria</taxon>
        <taxon>Pseudomonadati</taxon>
        <taxon>Bacteroidota</taxon>
        <taxon>Bacteroidia</taxon>
        <taxon>Bacteroidales</taxon>
        <taxon>Rikenellaceae</taxon>
        <taxon>Alistipes</taxon>
    </lineage>
</organism>
<dbReference type="CDD" id="cd01335">
    <property type="entry name" value="Radical_SAM"/>
    <property type="match status" value="1"/>
</dbReference>
<evidence type="ECO:0000256" key="1">
    <source>
        <dbReference type="ARBA" id="ARBA00001966"/>
    </source>
</evidence>
<evidence type="ECO:0000256" key="2">
    <source>
        <dbReference type="ARBA" id="ARBA00022691"/>
    </source>
</evidence>
<evidence type="ECO:0000313" key="7">
    <source>
        <dbReference type="EMBL" id="UWN56247.1"/>
    </source>
</evidence>
<keyword evidence="8" id="KW-1185">Reference proteome</keyword>
<dbReference type="InterPro" id="IPR058240">
    <property type="entry name" value="rSAM_sf"/>
</dbReference>
<dbReference type="Gene3D" id="3.20.20.70">
    <property type="entry name" value="Aldolase class I"/>
    <property type="match status" value="1"/>
</dbReference>